<feature type="compositionally biased region" description="Polar residues" evidence="1">
    <location>
        <begin position="9"/>
        <end position="19"/>
    </location>
</feature>
<dbReference type="SUPFAM" id="SSF52058">
    <property type="entry name" value="L domain-like"/>
    <property type="match status" value="1"/>
</dbReference>
<dbReference type="PANTHER" id="PTHR45661">
    <property type="entry name" value="SURFACE ANTIGEN"/>
    <property type="match status" value="1"/>
</dbReference>
<feature type="compositionally biased region" description="Basic and acidic residues" evidence="1">
    <location>
        <begin position="401"/>
        <end position="412"/>
    </location>
</feature>
<comment type="caution">
    <text evidence="2">The sequence shown here is derived from an EMBL/GenBank/DDBJ whole genome shotgun (WGS) entry which is preliminary data.</text>
</comment>
<dbReference type="AlphaFoldDB" id="A0ABD3N0U2"/>
<dbReference type="InterPro" id="IPR026906">
    <property type="entry name" value="LRR_5"/>
</dbReference>
<sequence length="504" mass="55346">MSKPPLYSRTGNIPPTSNAKEIKRNVSLGNSSDRMTVGEVNTSYDYPLLDKAQQFSMFALQHVEEVRQALLSSADDKTLVVGGGDGYSFGDKNGAEISAAFEELTAAYEKLSSLKWDVARMEFEEINCDRTRPIFERSKGLNSKNDGKVERLNKIAVPAIDETIKGTSGVKDHPWQDYDISSHCWISESFIKAAISSDDDEGVDSFPNAEFFPMIASTANATSIPPGFKISELLNEGVEGDTDEEQVDDSANVKPITQQSLPSISSEVSSLHTSSPLNTDNDSHDDHDSVSDYSDASSSSDEVPSLENFDYLYKGGYAMQVSGGKETKGVVPKTVKRVLVDPSVKRIEEGAFQGCNSLESITIPQSVEEVGNHAFRKCSRLKTVTFLTKSSKLRRRKLQSQKHDEKKEEKEAYYSAPSPSSNTEPRSTQLRTIGEWAFFNCSALASVNLPYGLRSIGARAFQRCSSMSITELPKTLTSVGENAFVGTPLGTKAALQRWEKDQLN</sequence>
<feature type="compositionally biased region" description="Low complexity" evidence="1">
    <location>
        <begin position="291"/>
        <end position="301"/>
    </location>
</feature>
<feature type="compositionally biased region" description="Polar residues" evidence="1">
    <location>
        <begin position="417"/>
        <end position="427"/>
    </location>
</feature>
<dbReference type="Proteomes" id="UP001530315">
    <property type="component" value="Unassembled WGS sequence"/>
</dbReference>
<proteinExistence type="predicted"/>
<dbReference type="PANTHER" id="PTHR45661:SF3">
    <property type="entry name" value="IG-LIKE DOMAIN-CONTAINING PROTEIN"/>
    <property type="match status" value="1"/>
</dbReference>
<name>A0ABD3N0U2_9STRA</name>
<feature type="compositionally biased region" description="Low complexity" evidence="1">
    <location>
        <begin position="260"/>
        <end position="270"/>
    </location>
</feature>
<feature type="compositionally biased region" description="Basic and acidic residues" evidence="1">
    <location>
        <begin position="281"/>
        <end position="290"/>
    </location>
</feature>
<gene>
    <name evidence="2" type="ORF">ACHAW5_003842</name>
</gene>
<feature type="region of interest" description="Disordered" evidence="1">
    <location>
        <begin position="240"/>
        <end position="303"/>
    </location>
</feature>
<dbReference type="InterPro" id="IPR053139">
    <property type="entry name" value="Surface_bspA-like"/>
</dbReference>
<dbReference type="Gene3D" id="3.80.10.10">
    <property type="entry name" value="Ribonuclease Inhibitor"/>
    <property type="match status" value="2"/>
</dbReference>
<dbReference type="InterPro" id="IPR032675">
    <property type="entry name" value="LRR_dom_sf"/>
</dbReference>
<feature type="region of interest" description="Disordered" evidence="1">
    <location>
        <begin position="392"/>
        <end position="427"/>
    </location>
</feature>
<dbReference type="EMBL" id="JALLAZ020001659">
    <property type="protein sequence ID" value="KAL3769307.1"/>
    <property type="molecule type" value="Genomic_DNA"/>
</dbReference>
<evidence type="ECO:0000313" key="2">
    <source>
        <dbReference type="EMBL" id="KAL3769307.1"/>
    </source>
</evidence>
<accession>A0ABD3N0U2</accession>
<dbReference type="Pfam" id="PF13306">
    <property type="entry name" value="LRR_5"/>
    <property type="match status" value="2"/>
</dbReference>
<keyword evidence="3" id="KW-1185">Reference proteome</keyword>
<evidence type="ECO:0008006" key="4">
    <source>
        <dbReference type="Google" id="ProtNLM"/>
    </source>
</evidence>
<evidence type="ECO:0000256" key="1">
    <source>
        <dbReference type="SAM" id="MobiDB-lite"/>
    </source>
</evidence>
<feature type="region of interest" description="Disordered" evidence="1">
    <location>
        <begin position="1"/>
        <end position="31"/>
    </location>
</feature>
<organism evidence="2 3">
    <name type="scientific">Stephanodiscus triporus</name>
    <dbReference type="NCBI Taxonomy" id="2934178"/>
    <lineage>
        <taxon>Eukaryota</taxon>
        <taxon>Sar</taxon>
        <taxon>Stramenopiles</taxon>
        <taxon>Ochrophyta</taxon>
        <taxon>Bacillariophyta</taxon>
        <taxon>Coscinodiscophyceae</taxon>
        <taxon>Thalassiosirophycidae</taxon>
        <taxon>Stephanodiscales</taxon>
        <taxon>Stephanodiscaceae</taxon>
        <taxon>Stephanodiscus</taxon>
    </lineage>
</organism>
<reference evidence="2 3" key="1">
    <citation type="submission" date="2024-10" db="EMBL/GenBank/DDBJ databases">
        <title>Updated reference genomes for cyclostephanoid diatoms.</title>
        <authorList>
            <person name="Roberts W.R."/>
            <person name="Alverson A.J."/>
        </authorList>
    </citation>
    <scope>NUCLEOTIDE SEQUENCE [LARGE SCALE GENOMIC DNA]</scope>
    <source>
        <strain evidence="2 3">AJA276-08</strain>
    </source>
</reference>
<protein>
    <recommendedName>
        <fullName evidence="4">Leucine-rich repeat domain-containing protein</fullName>
    </recommendedName>
</protein>
<evidence type="ECO:0000313" key="3">
    <source>
        <dbReference type="Proteomes" id="UP001530315"/>
    </source>
</evidence>